<dbReference type="Proteomes" id="UP000271162">
    <property type="component" value="Unassembled WGS sequence"/>
</dbReference>
<protein>
    <submittedName>
        <fullName evidence="3">DUF951 domain-containing protein</fullName>
    </submittedName>
</protein>
<reference evidence="1 2" key="2">
    <citation type="submission" date="2018-11" db="EMBL/GenBank/DDBJ databases">
        <authorList>
            <consortium name="Pathogen Informatics"/>
        </authorList>
    </citation>
    <scope>NUCLEOTIDE SEQUENCE [LARGE SCALE GENOMIC DNA]</scope>
</reference>
<dbReference type="AlphaFoldDB" id="A0A0N4YZ82"/>
<dbReference type="STRING" id="27835.A0A0N4YZ82"/>
<sequence>MQGQKFIDASKVFREKMVIKQVNRNDLLNVDDKNWQSIVCRRCDSLIFPEDRVKYIEGIDRVHLLY</sequence>
<dbReference type="WBParaSite" id="NBR_0002255401-mRNA-1">
    <property type="protein sequence ID" value="NBR_0002255401-mRNA-1"/>
    <property type="gene ID" value="NBR_0002255401"/>
</dbReference>
<evidence type="ECO:0000313" key="3">
    <source>
        <dbReference type="WBParaSite" id="NBR_0002255401-mRNA-1"/>
    </source>
</evidence>
<reference evidence="3" key="1">
    <citation type="submission" date="2017-02" db="UniProtKB">
        <authorList>
            <consortium name="WormBaseParasite"/>
        </authorList>
    </citation>
    <scope>IDENTIFICATION</scope>
</reference>
<keyword evidence="2" id="KW-1185">Reference proteome</keyword>
<name>A0A0N4YZ82_NIPBR</name>
<gene>
    <name evidence="1" type="ORF">NBR_LOCUS22555</name>
</gene>
<evidence type="ECO:0000313" key="2">
    <source>
        <dbReference type="Proteomes" id="UP000271162"/>
    </source>
</evidence>
<proteinExistence type="predicted"/>
<dbReference type="EMBL" id="UYSL01028334">
    <property type="protein sequence ID" value="VDL87469.1"/>
    <property type="molecule type" value="Genomic_DNA"/>
</dbReference>
<organism evidence="3">
    <name type="scientific">Nippostrongylus brasiliensis</name>
    <name type="common">Rat hookworm</name>
    <dbReference type="NCBI Taxonomy" id="27835"/>
    <lineage>
        <taxon>Eukaryota</taxon>
        <taxon>Metazoa</taxon>
        <taxon>Ecdysozoa</taxon>
        <taxon>Nematoda</taxon>
        <taxon>Chromadorea</taxon>
        <taxon>Rhabditida</taxon>
        <taxon>Rhabditina</taxon>
        <taxon>Rhabditomorpha</taxon>
        <taxon>Strongyloidea</taxon>
        <taxon>Heligmosomidae</taxon>
        <taxon>Nippostrongylus</taxon>
    </lineage>
</organism>
<accession>A0A0N4YZ82</accession>
<evidence type="ECO:0000313" key="1">
    <source>
        <dbReference type="EMBL" id="VDL87469.1"/>
    </source>
</evidence>